<dbReference type="Gene3D" id="1.10.287.720">
    <property type="entry name" value="Pollen allergen ole e 6"/>
    <property type="match status" value="1"/>
</dbReference>
<dbReference type="AlphaFoldDB" id="A0AA41S207"/>
<protein>
    <recommendedName>
        <fullName evidence="4">Major pollen allergen Ole e 6-like</fullName>
    </recommendedName>
</protein>
<dbReference type="InterPro" id="IPR036466">
    <property type="entry name" value="Pollen_allergen_ole-e-6_sf"/>
</dbReference>
<proteinExistence type="predicted"/>
<evidence type="ECO:0008006" key="4">
    <source>
        <dbReference type="Google" id="ProtNLM"/>
    </source>
</evidence>
<keyword evidence="1" id="KW-0732">Signal</keyword>
<organism evidence="2 3">
    <name type="scientific">Papaver nudicaule</name>
    <name type="common">Iceland poppy</name>
    <dbReference type="NCBI Taxonomy" id="74823"/>
    <lineage>
        <taxon>Eukaryota</taxon>
        <taxon>Viridiplantae</taxon>
        <taxon>Streptophyta</taxon>
        <taxon>Embryophyta</taxon>
        <taxon>Tracheophyta</taxon>
        <taxon>Spermatophyta</taxon>
        <taxon>Magnoliopsida</taxon>
        <taxon>Ranunculales</taxon>
        <taxon>Papaveraceae</taxon>
        <taxon>Papaveroideae</taxon>
        <taxon>Papaver</taxon>
    </lineage>
</organism>
<evidence type="ECO:0000313" key="2">
    <source>
        <dbReference type="EMBL" id="MCL7031477.1"/>
    </source>
</evidence>
<dbReference type="EMBL" id="JAJJMA010112617">
    <property type="protein sequence ID" value="MCL7031477.1"/>
    <property type="molecule type" value="Genomic_DNA"/>
</dbReference>
<keyword evidence="3" id="KW-1185">Reference proteome</keyword>
<feature type="chain" id="PRO_5041460776" description="Major pollen allergen Ole e 6-like" evidence="1">
    <location>
        <begin position="27"/>
        <end position="77"/>
    </location>
</feature>
<accession>A0AA41S207</accession>
<dbReference type="InterPro" id="IPR015333">
    <property type="entry name" value="Pollen_allergen_ole-e-6"/>
</dbReference>
<feature type="signal peptide" evidence="1">
    <location>
        <begin position="1"/>
        <end position="26"/>
    </location>
</feature>
<dbReference type="Proteomes" id="UP001177140">
    <property type="component" value="Unassembled WGS sequence"/>
</dbReference>
<dbReference type="SUPFAM" id="SSF111388">
    <property type="entry name" value="Pollen allergen ole e 6"/>
    <property type="match status" value="1"/>
</dbReference>
<comment type="caution">
    <text evidence="2">The sequence shown here is derived from an EMBL/GenBank/DDBJ whole genome shotgun (WGS) entry which is preliminary data.</text>
</comment>
<dbReference type="PANTHER" id="PTHR35632">
    <property type="entry name" value="MAJOR POLLEN ALLERGEN OLE E 6-LIKE"/>
    <property type="match status" value="1"/>
</dbReference>
<sequence>MARKIAAVFVICIVLVATFYVHETAATVSEEFRSCFNTCKDECISLDSGKSTACEISCDNECTTKETRSKLDTVIGK</sequence>
<dbReference type="Pfam" id="PF09253">
    <property type="entry name" value="Ole_e_6"/>
    <property type="match status" value="1"/>
</dbReference>
<name>A0AA41S207_PAPNU</name>
<evidence type="ECO:0000313" key="3">
    <source>
        <dbReference type="Proteomes" id="UP001177140"/>
    </source>
</evidence>
<reference evidence="2" key="1">
    <citation type="submission" date="2022-03" db="EMBL/GenBank/DDBJ databases">
        <title>A functionally conserved STORR gene fusion in Papaver species that diverged 16.8 million years ago.</title>
        <authorList>
            <person name="Catania T."/>
        </authorList>
    </citation>
    <scope>NUCLEOTIDE SEQUENCE</scope>
    <source>
        <strain evidence="2">S-191538</strain>
    </source>
</reference>
<evidence type="ECO:0000256" key="1">
    <source>
        <dbReference type="SAM" id="SignalP"/>
    </source>
</evidence>
<dbReference type="PANTHER" id="PTHR35632:SF1">
    <property type="entry name" value="MAJOR POLLEN ALLERGEN OLE E 6-LIKE"/>
    <property type="match status" value="1"/>
</dbReference>
<gene>
    <name evidence="2" type="ORF">MKW94_030011</name>
</gene>